<proteinExistence type="predicted"/>
<dbReference type="EMBL" id="MUXN01000027">
    <property type="protein sequence ID" value="OOC01848.1"/>
    <property type="molecule type" value="Genomic_DNA"/>
</dbReference>
<protein>
    <submittedName>
        <fullName evidence="1">Uncharacterized protein</fullName>
    </submittedName>
</protein>
<reference evidence="1 2" key="1">
    <citation type="submission" date="2017-02" db="EMBL/GenBank/DDBJ databases">
        <title>Amycolatopsis azurea DSM 43854 draft genome.</title>
        <authorList>
            <person name="Mayilraj S."/>
        </authorList>
    </citation>
    <scope>NUCLEOTIDE SEQUENCE [LARGE SCALE GENOMIC DNA]</scope>
    <source>
        <strain evidence="1 2">DSM 43854</strain>
    </source>
</reference>
<dbReference type="Proteomes" id="UP000188551">
    <property type="component" value="Unassembled WGS sequence"/>
</dbReference>
<name>A0ABX3J4A6_9PSEU</name>
<gene>
    <name evidence="1" type="ORF">B0293_36650</name>
</gene>
<sequence length="79" mass="8693">MRLLAPKSVKASFTTFRVGKEAFTDRASSQPTPAAPLQYMKDPFLAPSAVKGSFMYLDRCESRVPPAEPREGVLHAQPL</sequence>
<evidence type="ECO:0000313" key="1">
    <source>
        <dbReference type="EMBL" id="OOC01848.1"/>
    </source>
</evidence>
<evidence type="ECO:0000313" key="2">
    <source>
        <dbReference type="Proteomes" id="UP000188551"/>
    </source>
</evidence>
<comment type="caution">
    <text evidence="1">The sequence shown here is derived from an EMBL/GenBank/DDBJ whole genome shotgun (WGS) entry which is preliminary data.</text>
</comment>
<accession>A0ABX3J4A6</accession>
<organism evidence="1 2">
    <name type="scientific">Amycolatopsis azurea DSM 43854</name>
    <dbReference type="NCBI Taxonomy" id="1238180"/>
    <lineage>
        <taxon>Bacteria</taxon>
        <taxon>Bacillati</taxon>
        <taxon>Actinomycetota</taxon>
        <taxon>Actinomycetes</taxon>
        <taxon>Pseudonocardiales</taxon>
        <taxon>Pseudonocardiaceae</taxon>
        <taxon>Amycolatopsis</taxon>
    </lineage>
</organism>
<keyword evidence="2" id="KW-1185">Reference proteome</keyword>